<feature type="transmembrane region" description="Helical" evidence="5">
    <location>
        <begin position="33"/>
        <end position="55"/>
    </location>
</feature>
<keyword evidence="3 5" id="KW-1133">Transmembrane helix</keyword>
<evidence type="ECO:0000313" key="7">
    <source>
        <dbReference type="EMBL" id="AQP49855.1"/>
    </source>
</evidence>
<dbReference type="Pfam" id="PF12698">
    <property type="entry name" value="ABC2_membrane_3"/>
    <property type="match status" value="1"/>
</dbReference>
<comment type="subcellular location">
    <subcellularLocation>
        <location evidence="1">Membrane</location>
        <topology evidence="1">Multi-pass membrane protein</topology>
    </subcellularLocation>
</comment>
<evidence type="ECO:0000256" key="2">
    <source>
        <dbReference type="ARBA" id="ARBA00022692"/>
    </source>
</evidence>
<feature type="transmembrane region" description="Helical" evidence="5">
    <location>
        <begin position="256"/>
        <end position="284"/>
    </location>
</feature>
<feature type="transmembrane region" description="Helical" evidence="5">
    <location>
        <begin position="226"/>
        <end position="250"/>
    </location>
</feature>
<proteinExistence type="predicted"/>
<organism evidence="7 8">
    <name type="scientific">Tessaracoccus flavescens</name>
    <dbReference type="NCBI Taxonomy" id="399497"/>
    <lineage>
        <taxon>Bacteria</taxon>
        <taxon>Bacillati</taxon>
        <taxon>Actinomycetota</taxon>
        <taxon>Actinomycetes</taxon>
        <taxon>Propionibacteriales</taxon>
        <taxon>Propionibacteriaceae</taxon>
        <taxon>Tessaracoccus</taxon>
    </lineage>
</organism>
<dbReference type="InterPro" id="IPR013525">
    <property type="entry name" value="ABC2_TM"/>
</dbReference>
<feature type="transmembrane region" description="Helical" evidence="5">
    <location>
        <begin position="349"/>
        <end position="367"/>
    </location>
</feature>
<dbReference type="RefSeq" id="WP_077347578.1">
    <property type="nucleotide sequence ID" value="NZ_CP019607.1"/>
</dbReference>
<protein>
    <recommendedName>
        <fullName evidence="6">ABC-2 type transporter transmembrane domain-containing protein</fullName>
    </recommendedName>
</protein>
<dbReference type="OrthoDB" id="3268959at2"/>
<evidence type="ECO:0000256" key="5">
    <source>
        <dbReference type="SAM" id="Phobius"/>
    </source>
</evidence>
<dbReference type="AlphaFoldDB" id="A0A1Q2CUS2"/>
<sequence>MTATGSSTTRRAPRAAWLIVAKREIMSQLQSKAFWVGTLSTIALVAIAFLISTAVNSGGGDPTRIAVDSDQGAAVIAQAKAGGGNVEAVEVASDQLEQSVRDGDAEASLTYTEGEGWKVAVKDMMDTPDLDEAVRTFQIERNATQAGVDAASILRDTTVTVAPLDGDESGAMAVFVATFAFSILFMVAAVTYGMQIAQSVVTEKESRIVEILAAAVPIRSLLVGKVVGNTLMALGQVVLIVCAALVALSFSDYRELIALIAPVAGWFILFFLVGFASLACLWAGAGAMATRVQDLSQTTIPLTMIVSMVYVAGLLARGTVAEILSYVPIASTVMMPGRLLSGEAGWPEALLALAVSIAFMAVAIWFGERIYRRGLMQTNSVMALKQAFSKAS</sequence>
<feature type="transmembrane region" description="Helical" evidence="5">
    <location>
        <begin position="171"/>
        <end position="194"/>
    </location>
</feature>
<name>A0A1Q2CUS2_9ACTN</name>
<evidence type="ECO:0000259" key="6">
    <source>
        <dbReference type="Pfam" id="PF12698"/>
    </source>
</evidence>
<evidence type="ECO:0000256" key="1">
    <source>
        <dbReference type="ARBA" id="ARBA00004141"/>
    </source>
</evidence>
<keyword evidence="8" id="KW-1185">Reference proteome</keyword>
<keyword evidence="4 5" id="KW-0472">Membrane</keyword>
<dbReference type="EMBL" id="CP019607">
    <property type="protein sequence ID" value="AQP49855.1"/>
    <property type="molecule type" value="Genomic_DNA"/>
</dbReference>
<evidence type="ECO:0000256" key="3">
    <source>
        <dbReference type="ARBA" id="ARBA00022989"/>
    </source>
</evidence>
<reference evidence="7 8" key="1">
    <citation type="journal article" date="2008" name="Int. J. Syst. Evol. Microbiol.">
        <title>Tessaracoccus flavescens sp. nov., isolated from marine sediment.</title>
        <authorList>
            <person name="Lee D.W."/>
            <person name="Lee S.D."/>
        </authorList>
    </citation>
    <scope>NUCLEOTIDE SEQUENCE [LARGE SCALE GENOMIC DNA]</scope>
    <source>
        <strain evidence="7 8">SST-39T</strain>
    </source>
</reference>
<dbReference type="GO" id="GO:0016020">
    <property type="term" value="C:membrane"/>
    <property type="evidence" value="ECO:0007669"/>
    <property type="project" value="UniProtKB-SubCell"/>
</dbReference>
<dbReference type="Proteomes" id="UP000188235">
    <property type="component" value="Chromosome"/>
</dbReference>
<dbReference type="GO" id="GO:0140359">
    <property type="term" value="F:ABC-type transporter activity"/>
    <property type="evidence" value="ECO:0007669"/>
    <property type="project" value="InterPro"/>
</dbReference>
<dbReference type="STRING" id="399497.BW733_02410"/>
<accession>A0A1Q2CUS2</accession>
<evidence type="ECO:0000256" key="4">
    <source>
        <dbReference type="ARBA" id="ARBA00023136"/>
    </source>
</evidence>
<gene>
    <name evidence="7" type="ORF">BW733_02410</name>
</gene>
<feature type="domain" description="ABC-2 type transporter transmembrane" evidence="6">
    <location>
        <begin position="32"/>
        <end position="366"/>
    </location>
</feature>
<dbReference type="KEGG" id="tfa:BW733_02410"/>
<keyword evidence="2 5" id="KW-0812">Transmembrane</keyword>
<feature type="transmembrane region" description="Helical" evidence="5">
    <location>
        <begin position="305"/>
        <end position="329"/>
    </location>
</feature>
<evidence type="ECO:0000313" key="8">
    <source>
        <dbReference type="Proteomes" id="UP000188235"/>
    </source>
</evidence>